<gene>
    <name evidence="1" type="ORF">E2C01_027840</name>
</gene>
<proteinExistence type="predicted"/>
<reference evidence="1 2" key="1">
    <citation type="submission" date="2019-05" db="EMBL/GenBank/DDBJ databases">
        <title>Another draft genome of Portunus trituberculatus and its Hox gene families provides insights of decapod evolution.</title>
        <authorList>
            <person name="Jeong J.-H."/>
            <person name="Song I."/>
            <person name="Kim S."/>
            <person name="Choi T."/>
            <person name="Kim D."/>
            <person name="Ryu S."/>
            <person name="Kim W."/>
        </authorList>
    </citation>
    <scope>NUCLEOTIDE SEQUENCE [LARGE SCALE GENOMIC DNA]</scope>
    <source>
        <tissue evidence="1">Muscle</tissue>
    </source>
</reference>
<dbReference type="AlphaFoldDB" id="A0A5B7EM93"/>
<comment type="caution">
    <text evidence="1">The sequence shown here is derived from an EMBL/GenBank/DDBJ whole genome shotgun (WGS) entry which is preliminary data.</text>
</comment>
<evidence type="ECO:0000313" key="2">
    <source>
        <dbReference type="Proteomes" id="UP000324222"/>
    </source>
</evidence>
<sequence>MLDIPVYIWRYGDNVERAVVLHEVMRYVLTSKSLPGCRKLQVPLGAGAQEKAELRTTRRSSQLA</sequence>
<dbReference type="Proteomes" id="UP000324222">
    <property type="component" value="Unassembled WGS sequence"/>
</dbReference>
<accession>A0A5B7EM93</accession>
<dbReference type="EMBL" id="VSRR010003057">
    <property type="protein sequence ID" value="MPC34448.1"/>
    <property type="molecule type" value="Genomic_DNA"/>
</dbReference>
<name>A0A5B7EM93_PORTR</name>
<keyword evidence="2" id="KW-1185">Reference proteome</keyword>
<evidence type="ECO:0000313" key="1">
    <source>
        <dbReference type="EMBL" id="MPC34448.1"/>
    </source>
</evidence>
<protein>
    <submittedName>
        <fullName evidence="1">Uncharacterized protein</fullName>
    </submittedName>
</protein>
<organism evidence="1 2">
    <name type="scientific">Portunus trituberculatus</name>
    <name type="common">Swimming crab</name>
    <name type="synonym">Neptunus trituberculatus</name>
    <dbReference type="NCBI Taxonomy" id="210409"/>
    <lineage>
        <taxon>Eukaryota</taxon>
        <taxon>Metazoa</taxon>
        <taxon>Ecdysozoa</taxon>
        <taxon>Arthropoda</taxon>
        <taxon>Crustacea</taxon>
        <taxon>Multicrustacea</taxon>
        <taxon>Malacostraca</taxon>
        <taxon>Eumalacostraca</taxon>
        <taxon>Eucarida</taxon>
        <taxon>Decapoda</taxon>
        <taxon>Pleocyemata</taxon>
        <taxon>Brachyura</taxon>
        <taxon>Eubrachyura</taxon>
        <taxon>Portunoidea</taxon>
        <taxon>Portunidae</taxon>
        <taxon>Portuninae</taxon>
        <taxon>Portunus</taxon>
    </lineage>
</organism>